<dbReference type="NCBIfam" id="TIGR00042">
    <property type="entry name" value="RdgB/HAM1 family non-canonical purine NTP pyrophosphatase"/>
    <property type="match status" value="1"/>
</dbReference>
<dbReference type="GO" id="GO:0017111">
    <property type="term" value="F:ribonucleoside triphosphate phosphatase activity"/>
    <property type="evidence" value="ECO:0007669"/>
    <property type="project" value="InterPro"/>
</dbReference>
<evidence type="ECO:0000313" key="12">
    <source>
        <dbReference type="EMBL" id="PFG28117.1"/>
    </source>
</evidence>
<comment type="caution">
    <text evidence="10">Lacks conserved residue(s) required for the propagation of feature annotation.</text>
</comment>
<evidence type="ECO:0000256" key="9">
    <source>
        <dbReference type="ARBA" id="ARBA00052017"/>
    </source>
</evidence>
<feature type="binding site" evidence="10">
    <location>
        <begin position="7"/>
        <end position="12"/>
    </location>
    <ligand>
        <name>substrate</name>
    </ligand>
</feature>
<organism evidence="12 13">
    <name type="scientific">Corynebacterium renale</name>
    <dbReference type="NCBI Taxonomy" id="1724"/>
    <lineage>
        <taxon>Bacteria</taxon>
        <taxon>Bacillati</taxon>
        <taxon>Actinomycetota</taxon>
        <taxon>Actinomycetes</taxon>
        <taxon>Mycobacteriales</taxon>
        <taxon>Corynebacteriaceae</taxon>
        <taxon>Corynebacterium</taxon>
    </lineage>
</organism>
<feature type="binding site" evidence="10">
    <location>
        <position position="73"/>
    </location>
    <ligand>
        <name>substrate</name>
    </ligand>
</feature>
<dbReference type="FunFam" id="3.90.950.10:FF:000001">
    <property type="entry name" value="dITP/XTP pyrophosphatase"/>
    <property type="match status" value="1"/>
</dbReference>
<dbReference type="GO" id="GO:0000166">
    <property type="term" value="F:nucleotide binding"/>
    <property type="evidence" value="ECO:0007669"/>
    <property type="project" value="UniProtKB-KW"/>
</dbReference>
<comment type="function">
    <text evidence="10">Pyrophosphatase that catalyzes the hydrolysis of nucleoside triphosphates to their monophosphate derivatives, with a high preference for the non-canonical purine nucleotides XTP (xanthosine triphosphate), dITP (deoxyinosine triphosphate) and ITP. Seems to function as a house-cleaning enzyme that removes non-canonical purine nucleotides from the nucleotide pool, thus preventing their incorporation into DNA/RNA and avoiding chromosomal lesions.</text>
</comment>
<dbReference type="STRING" id="1724.GCA_001044175_01772"/>
<dbReference type="EC" id="3.6.1.66" evidence="10"/>
<feature type="binding site" evidence="10">
    <location>
        <position position="72"/>
    </location>
    <ligand>
        <name>Mg(2+)</name>
        <dbReference type="ChEBI" id="CHEBI:18420"/>
    </ligand>
</feature>
<dbReference type="GO" id="GO:0036222">
    <property type="term" value="F:XTP diphosphatase activity"/>
    <property type="evidence" value="ECO:0007669"/>
    <property type="project" value="UniProtKB-UniRule"/>
</dbReference>
<comment type="catalytic activity">
    <reaction evidence="9 10">
        <text>XTP + H2O = XMP + diphosphate + H(+)</text>
        <dbReference type="Rhea" id="RHEA:28610"/>
        <dbReference type="ChEBI" id="CHEBI:15377"/>
        <dbReference type="ChEBI" id="CHEBI:15378"/>
        <dbReference type="ChEBI" id="CHEBI:33019"/>
        <dbReference type="ChEBI" id="CHEBI:57464"/>
        <dbReference type="ChEBI" id="CHEBI:61314"/>
        <dbReference type="EC" id="3.6.1.66"/>
    </reaction>
</comment>
<feature type="binding site" evidence="10">
    <location>
        <begin position="184"/>
        <end position="185"/>
    </location>
    <ligand>
        <name>substrate</name>
    </ligand>
</feature>
<sequence>MQLLVASGNAKKLAELQRILDARGLDSVELVSLKDVPAYPEPRETGRTFAENALIKARAGAAASGLPCVADDSGLVVDELQGMPGVLSARWGGSNASDQFNLELVLDQVKDAPDERRGAAFVSVCALVTPNGQETLSEGRWEGTLLRAPQGDGGFGYDPIFSPVEHPGKSSAELTPEHKDELSHRGKALAGLVPTIEALI</sequence>
<feature type="active site" description="Proton acceptor" evidence="10">
    <location>
        <position position="72"/>
    </location>
</feature>
<feature type="binding site" evidence="10">
    <location>
        <position position="179"/>
    </location>
    <ligand>
        <name>substrate</name>
    </ligand>
</feature>
<evidence type="ECO:0000256" key="8">
    <source>
        <dbReference type="ARBA" id="ARBA00051875"/>
    </source>
</evidence>
<dbReference type="HAMAP" id="MF_01405">
    <property type="entry name" value="Non_canon_purine_NTPase"/>
    <property type="match status" value="1"/>
</dbReference>
<proteinExistence type="inferred from homology"/>
<feature type="binding site" evidence="10">
    <location>
        <begin position="155"/>
        <end position="158"/>
    </location>
    <ligand>
        <name>substrate</name>
    </ligand>
</feature>
<comment type="catalytic activity">
    <reaction evidence="8 10">
        <text>dITP + H2O = dIMP + diphosphate + H(+)</text>
        <dbReference type="Rhea" id="RHEA:28342"/>
        <dbReference type="ChEBI" id="CHEBI:15377"/>
        <dbReference type="ChEBI" id="CHEBI:15378"/>
        <dbReference type="ChEBI" id="CHEBI:33019"/>
        <dbReference type="ChEBI" id="CHEBI:61194"/>
        <dbReference type="ChEBI" id="CHEBI:61382"/>
        <dbReference type="EC" id="3.6.1.66"/>
    </reaction>
</comment>
<gene>
    <name evidence="12" type="ORF">ATK06_1209</name>
</gene>
<dbReference type="PANTHER" id="PTHR11067">
    <property type="entry name" value="INOSINE TRIPHOSPHATE PYROPHOSPHATASE/HAM1 PROTEIN"/>
    <property type="match status" value="1"/>
</dbReference>
<dbReference type="AlphaFoldDB" id="A0A2A9DMZ4"/>
<evidence type="ECO:0000256" key="1">
    <source>
        <dbReference type="ARBA" id="ARBA00008023"/>
    </source>
</evidence>
<evidence type="ECO:0000256" key="10">
    <source>
        <dbReference type="HAMAP-Rule" id="MF_01405"/>
    </source>
</evidence>
<comment type="caution">
    <text evidence="12">The sequence shown here is derived from an EMBL/GenBank/DDBJ whole genome shotgun (WGS) entry which is preliminary data.</text>
</comment>
<comment type="cofactor">
    <cofactor evidence="10">
        <name>Mg(2+)</name>
        <dbReference type="ChEBI" id="CHEBI:18420"/>
    </cofactor>
    <text evidence="10">Binds 1 Mg(2+) ion per subunit.</text>
</comment>
<dbReference type="Proteomes" id="UP000221653">
    <property type="component" value="Unassembled WGS sequence"/>
</dbReference>
<comment type="similarity">
    <text evidence="1 10 11">Belongs to the HAM1 NTPase family.</text>
</comment>
<dbReference type="GO" id="GO:0046872">
    <property type="term" value="F:metal ion binding"/>
    <property type="evidence" value="ECO:0007669"/>
    <property type="project" value="UniProtKB-KW"/>
</dbReference>
<dbReference type="GO" id="GO:0009146">
    <property type="term" value="P:purine nucleoside triphosphate catabolic process"/>
    <property type="evidence" value="ECO:0007669"/>
    <property type="project" value="UniProtKB-UniRule"/>
</dbReference>
<dbReference type="Pfam" id="PF01725">
    <property type="entry name" value="Ham1p_like"/>
    <property type="match status" value="1"/>
</dbReference>
<dbReference type="InterPro" id="IPR002637">
    <property type="entry name" value="RdgB/HAM1"/>
</dbReference>
<keyword evidence="6 10" id="KW-0460">Magnesium</keyword>
<evidence type="ECO:0000256" key="7">
    <source>
        <dbReference type="ARBA" id="ARBA00023080"/>
    </source>
</evidence>
<reference evidence="12 13" key="1">
    <citation type="submission" date="2017-10" db="EMBL/GenBank/DDBJ databases">
        <title>Sequencing the genomes of 1000 actinobacteria strains.</title>
        <authorList>
            <person name="Klenk H.-P."/>
        </authorList>
    </citation>
    <scope>NUCLEOTIDE SEQUENCE [LARGE SCALE GENOMIC DNA]</scope>
    <source>
        <strain evidence="12 13">DSM 20688</strain>
    </source>
</reference>
<keyword evidence="4 10" id="KW-0547">Nucleotide-binding</keyword>
<dbReference type="Gene3D" id="3.90.950.10">
    <property type="match status" value="1"/>
</dbReference>
<dbReference type="GO" id="GO:0005829">
    <property type="term" value="C:cytosol"/>
    <property type="evidence" value="ECO:0007669"/>
    <property type="project" value="TreeGrafter"/>
</dbReference>
<dbReference type="GO" id="GO:0009117">
    <property type="term" value="P:nucleotide metabolic process"/>
    <property type="evidence" value="ECO:0007669"/>
    <property type="project" value="UniProtKB-KW"/>
</dbReference>
<dbReference type="InterPro" id="IPR020922">
    <property type="entry name" value="dITP/XTP_pyrophosphatase"/>
</dbReference>
<dbReference type="InterPro" id="IPR029001">
    <property type="entry name" value="ITPase-like_fam"/>
</dbReference>
<dbReference type="EMBL" id="PDJF01000001">
    <property type="protein sequence ID" value="PFG28117.1"/>
    <property type="molecule type" value="Genomic_DNA"/>
</dbReference>
<dbReference type="PANTHER" id="PTHR11067:SF9">
    <property type="entry name" value="INOSINE TRIPHOSPHATE PYROPHOSPHATASE"/>
    <property type="match status" value="1"/>
</dbReference>
<accession>A0A2A9DMZ4</accession>
<dbReference type="GO" id="GO:0035870">
    <property type="term" value="F:dITP diphosphatase activity"/>
    <property type="evidence" value="ECO:0007669"/>
    <property type="project" value="UniProtKB-UniRule"/>
</dbReference>
<dbReference type="OrthoDB" id="9807456at2"/>
<evidence type="ECO:0000256" key="4">
    <source>
        <dbReference type="ARBA" id="ARBA00022741"/>
    </source>
</evidence>
<evidence type="ECO:0000313" key="13">
    <source>
        <dbReference type="Proteomes" id="UP000221653"/>
    </source>
</evidence>
<name>A0A2A9DMZ4_9CORY</name>
<comment type="catalytic activity">
    <reaction evidence="10">
        <text>ITP + H2O = IMP + diphosphate + H(+)</text>
        <dbReference type="Rhea" id="RHEA:29399"/>
        <dbReference type="ChEBI" id="CHEBI:15377"/>
        <dbReference type="ChEBI" id="CHEBI:15378"/>
        <dbReference type="ChEBI" id="CHEBI:33019"/>
        <dbReference type="ChEBI" id="CHEBI:58053"/>
        <dbReference type="ChEBI" id="CHEBI:61402"/>
        <dbReference type="EC" id="3.6.1.66"/>
    </reaction>
</comment>
<keyword evidence="3 10" id="KW-0479">Metal-binding</keyword>
<comment type="subunit">
    <text evidence="2 10">Homodimer.</text>
</comment>
<evidence type="ECO:0000256" key="11">
    <source>
        <dbReference type="RuleBase" id="RU003781"/>
    </source>
</evidence>
<dbReference type="CDD" id="cd00515">
    <property type="entry name" value="HAM1"/>
    <property type="match status" value="1"/>
</dbReference>
<dbReference type="RefSeq" id="WP_048380156.1">
    <property type="nucleotide sequence ID" value="NZ_LDYE01000006.1"/>
</dbReference>
<evidence type="ECO:0000256" key="6">
    <source>
        <dbReference type="ARBA" id="ARBA00022842"/>
    </source>
</evidence>
<dbReference type="GO" id="GO:0036220">
    <property type="term" value="F:ITP diphosphatase activity"/>
    <property type="evidence" value="ECO:0007669"/>
    <property type="project" value="UniProtKB-UniRule"/>
</dbReference>
<keyword evidence="5 10" id="KW-0378">Hydrolase</keyword>
<protein>
    <recommendedName>
        <fullName evidence="10">dITP/XTP pyrophosphatase</fullName>
        <ecNumber evidence="10">3.6.1.66</ecNumber>
    </recommendedName>
    <alternativeName>
        <fullName evidence="10">Non-canonical purine NTP pyrophosphatase</fullName>
    </alternativeName>
    <alternativeName>
        <fullName evidence="10">Non-standard purine NTP pyrophosphatase</fullName>
    </alternativeName>
    <alternativeName>
        <fullName evidence="10">Nucleoside-triphosphate diphosphatase</fullName>
    </alternativeName>
    <alternativeName>
        <fullName evidence="10">Nucleoside-triphosphate pyrophosphatase</fullName>
        <shortName evidence="10">NTPase</shortName>
    </alternativeName>
</protein>
<evidence type="ECO:0000256" key="3">
    <source>
        <dbReference type="ARBA" id="ARBA00022723"/>
    </source>
</evidence>
<keyword evidence="13" id="KW-1185">Reference proteome</keyword>
<keyword evidence="7 10" id="KW-0546">Nucleotide metabolism</keyword>
<dbReference type="SUPFAM" id="SSF52972">
    <property type="entry name" value="ITPase-like"/>
    <property type="match status" value="1"/>
</dbReference>
<evidence type="ECO:0000256" key="5">
    <source>
        <dbReference type="ARBA" id="ARBA00022801"/>
    </source>
</evidence>
<evidence type="ECO:0000256" key="2">
    <source>
        <dbReference type="ARBA" id="ARBA00011738"/>
    </source>
</evidence>